<keyword evidence="2" id="KW-1185">Reference proteome</keyword>
<dbReference type="EMBL" id="JAJJMB010011819">
    <property type="protein sequence ID" value="KAI3898637.1"/>
    <property type="molecule type" value="Genomic_DNA"/>
</dbReference>
<gene>
    <name evidence="1" type="ORF">MKW98_000750</name>
</gene>
<feature type="non-terminal residue" evidence="1">
    <location>
        <position position="49"/>
    </location>
</feature>
<organism evidence="1 2">
    <name type="scientific">Papaver atlanticum</name>
    <dbReference type="NCBI Taxonomy" id="357466"/>
    <lineage>
        <taxon>Eukaryota</taxon>
        <taxon>Viridiplantae</taxon>
        <taxon>Streptophyta</taxon>
        <taxon>Embryophyta</taxon>
        <taxon>Tracheophyta</taxon>
        <taxon>Spermatophyta</taxon>
        <taxon>Magnoliopsida</taxon>
        <taxon>Ranunculales</taxon>
        <taxon>Papaveraceae</taxon>
        <taxon>Papaveroideae</taxon>
        <taxon>Papaver</taxon>
    </lineage>
</organism>
<reference evidence="1" key="1">
    <citation type="submission" date="2022-04" db="EMBL/GenBank/DDBJ databases">
        <title>A functionally conserved STORR gene fusion in Papaver species that diverged 16.8 million years ago.</title>
        <authorList>
            <person name="Catania T."/>
        </authorList>
    </citation>
    <scope>NUCLEOTIDE SEQUENCE</scope>
    <source>
        <strain evidence="1">S-188037</strain>
    </source>
</reference>
<protein>
    <submittedName>
        <fullName evidence="1">Uncharacterized protein</fullName>
    </submittedName>
</protein>
<evidence type="ECO:0000313" key="2">
    <source>
        <dbReference type="Proteomes" id="UP001202328"/>
    </source>
</evidence>
<name>A0AAD4SDZ9_9MAGN</name>
<comment type="caution">
    <text evidence="1">The sequence shown here is derived from an EMBL/GenBank/DDBJ whole genome shotgun (WGS) entry which is preliminary data.</text>
</comment>
<dbReference type="AlphaFoldDB" id="A0AAD4SDZ9"/>
<accession>A0AAD4SDZ9</accession>
<evidence type="ECO:0000313" key="1">
    <source>
        <dbReference type="EMBL" id="KAI3898637.1"/>
    </source>
</evidence>
<proteinExistence type="predicted"/>
<sequence length="49" mass="5662">LLFNSKEWVKSMVSTLTKNWKGNFTGQQRSYEFLSLELVVSLLPTLLVD</sequence>
<dbReference type="Proteomes" id="UP001202328">
    <property type="component" value="Unassembled WGS sequence"/>
</dbReference>